<proteinExistence type="predicted"/>
<dbReference type="AlphaFoldDB" id="A0ABD5YG85"/>
<keyword evidence="1" id="KW-1133">Transmembrane helix</keyword>
<organism evidence="2 3">
    <name type="scientific">Halorubrum yunnanense</name>
    <dbReference type="NCBI Taxonomy" id="1526162"/>
    <lineage>
        <taxon>Archaea</taxon>
        <taxon>Methanobacteriati</taxon>
        <taxon>Methanobacteriota</taxon>
        <taxon>Stenosarchaea group</taxon>
        <taxon>Halobacteria</taxon>
        <taxon>Halobacteriales</taxon>
        <taxon>Haloferacaceae</taxon>
        <taxon>Halorubrum</taxon>
    </lineage>
</organism>
<feature type="transmembrane region" description="Helical" evidence="1">
    <location>
        <begin position="40"/>
        <end position="58"/>
    </location>
</feature>
<evidence type="ECO:0000313" key="2">
    <source>
        <dbReference type="EMBL" id="MFC7186904.1"/>
    </source>
</evidence>
<reference evidence="2 3" key="1">
    <citation type="journal article" date="2019" name="Int. J. Syst. Evol. Microbiol.">
        <title>The Global Catalogue of Microorganisms (GCM) 10K type strain sequencing project: providing services to taxonomists for standard genome sequencing and annotation.</title>
        <authorList>
            <consortium name="The Broad Institute Genomics Platform"/>
            <consortium name="The Broad Institute Genome Sequencing Center for Infectious Disease"/>
            <person name="Wu L."/>
            <person name="Ma J."/>
        </authorList>
    </citation>
    <scope>NUCLEOTIDE SEQUENCE [LARGE SCALE GENOMIC DNA]</scope>
    <source>
        <strain evidence="2 3">Q85</strain>
    </source>
</reference>
<dbReference type="Proteomes" id="UP001596390">
    <property type="component" value="Unassembled WGS sequence"/>
</dbReference>
<dbReference type="EMBL" id="JBHSZZ010000031">
    <property type="protein sequence ID" value="MFC7186904.1"/>
    <property type="molecule type" value="Genomic_DNA"/>
</dbReference>
<evidence type="ECO:0000313" key="3">
    <source>
        <dbReference type="Proteomes" id="UP001596390"/>
    </source>
</evidence>
<comment type="caution">
    <text evidence="2">The sequence shown here is derived from an EMBL/GenBank/DDBJ whole genome shotgun (WGS) entry which is preliminary data.</text>
</comment>
<protein>
    <recommendedName>
        <fullName evidence="4">Amino acid transporter transmembrane domain-containing protein</fullName>
    </recommendedName>
</protein>
<dbReference type="RefSeq" id="WP_267663927.1">
    <property type="nucleotide sequence ID" value="NZ_JAODIX010000031.1"/>
</dbReference>
<accession>A0ABD5YG85</accession>
<evidence type="ECO:0008006" key="4">
    <source>
        <dbReference type="Google" id="ProtNLM"/>
    </source>
</evidence>
<sequence length="85" mass="9049">MSGVLGSLDDFGTRSLLTHAIMSVTLPLGFLIGLTVDSQLGVVSFVALLNFTAGMWICQSIHSLGAEANEDGYDGVINELRTYVE</sequence>
<gene>
    <name evidence="2" type="ORF">ACFQMK_08400</name>
</gene>
<evidence type="ECO:0000256" key="1">
    <source>
        <dbReference type="SAM" id="Phobius"/>
    </source>
</evidence>
<keyword evidence="1" id="KW-0472">Membrane</keyword>
<keyword evidence="3" id="KW-1185">Reference proteome</keyword>
<feature type="transmembrane region" description="Helical" evidence="1">
    <location>
        <begin position="16"/>
        <end position="34"/>
    </location>
</feature>
<name>A0ABD5YG85_9EURY</name>
<keyword evidence="1" id="KW-0812">Transmembrane</keyword>